<sequence length="42" mass="4750">MHKQGQVPQLLSQLEKSAEAISEIEALKTKKITTVKNSEEQR</sequence>
<keyword evidence="2" id="KW-1185">Reference proteome</keyword>
<dbReference type="Proteomes" id="UP000789901">
    <property type="component" value="Unassembled WGS sequence"/>
</dbReference>
<reference evidence="1 2" key="1">
    <citation type="submission" date="2021-06" db="EMBL/GenBank/DDBJ databases">
        <authorList>
            <person name="Kallberg Y."/>
            <person name="Tangrot J."/>
            <person name="Rosling A."/>
        </authorList>
    </citation>
    <scope>NUCLEOTIDE SEQUENCE [LARGE SCALE GENOMIC DNA]</scope>
    <source>
        <strain evidence="1 2">120-4 pot B 10/14</strain>
    </source>
</reference>
<gene>
    <name evidence="1" type="ORF">GMARGA_LOCUS4418</name>
</gene>
<comment type="caution">
    <text evidence="1">The sequence shown here is derived from an EMBL/GenBank/DDBJ whole genome shotgun (WGS) entry which is preliminary data.</text>
</comment>
<evidence type="ECO:0000313" key="1">
    <source>
        <dbReference type="EMBL" id="CAG8548076.1"/>
    </source>
</evidence>
<dbReference type="EMBL" id="CAJVQB010001730">
    <property type="protein sequence ID" value="CAG8548076.1"/>
    <property type="molecule type" value="Genomic_DNA"/>
</dbReference>
<organism evidence="1 2">
    <name type="scientific">Gigaspora margarita</name>
    <dbReference type="NCBI Taxonomy" id="4874"/>
    <lineage>
        <taxon>Eukaryota</taxon>
        <taxon>Fungi</taxon>
        <taxon>Fungi incertae sedis</taxon>
        <taxon>Mucoromycota</taxon>
        <taxon>Glomeromycotina</taxon>
        <taxon>Glomeromycetes</taxon>
        <taxon>Diversisporales</taxon>
        <taxon>Gigasporaceae</taxon>
        <taxon>Gigaspora</taxon>
    </lineage>
</organism>
<protein>
    <submittedName>
        <fullName evidence="1">707_t:CDS:1</fullName>
    </submittedName>
</protein>
<name>A0ABN7UAA1_GIGMA</name>
<proteinExistence type="predicted"/>
<accession>A0ABN7UAA1</accession>
<evidence type="ECO:0000313" key="2">
    <source>
        <dbReference type="Proteomes" id="UP000789901"/>
    </source>
</evidence>